<accession>A0A8S5RXL3</accession>
<reference evidence="1" key="1">
    <citation type="journal article" date="2021" name="Proc. Natl. Acad. Sci. U.S.A.">
        <title>A Catalog of Tens of Thousands of Viruses from Human Metagenomes Reveals Hidden Associations with Chronic Diseases.</title>
        <authorList>
            <person name="Tisza M.J."/>
            <person name="Buck C.B."/>
        </authorList>
    </citation>
    <scope>NUCLEOTIDE SEQUENCE</scope>
    <source>
        <strain evidence="1">CtKFg29</strain>
    </source>
</reference>
<evidence type="ECO:0000313" key="1">
    <source>
        <dbReference type="EMBL" id="DAF43493.1"/>
    </source>
</evidence>
<sequence length="80" mass="8509">MLSGMTEYRPRAAQTEGSLCLATVAGKYADGLSLIFDGQAEATAKHYKCNTGLTFAKGNRVVCLRCSGSWVVAFAFGNPK</sequence>
<organism evidence="1">
    <name type="scientific">Myoviridae sp. ctKFg29</name>
    <dbReference type="NCBI Taxonomy" id="2827675"/>
    <lineage>
        <taxon>Viruses</taxon>
        <taxon>Duplodnaviria</taxon>
        <taxon>Heunggongvirae</taxon>
        <taxon>Uroviricota</taxon>
        <taxon>Caudoviricetes</taxon>
    </lineage>
</organism>
<protein>
    <submittedName>
        <fullName evidence="1">Uncharacterized protein</fullName>
    </submittedName>
</protein>
<name>A0A8S5RXL3_9CAUD</name>
<proteinExistence type="predicted"/>
<dbReference type="EMBL" id="BK032507">
    <property type="protein sequence ID" value="DAF43493.1"/>
    <property type="molecule type" value="Genomic_DNA"/>
</dbReference>